<evidence type="ECO:0000313" key="3">
    <source>
        <dbReference type="Proteomes" id="UP000320184"/>
    </source>
</evidence>
<organism evidence="2 3">
    <name type="scientific">Eiseniibacteriota bacterium</name>
    <dbReference type="NCBI Taxonomy" id="2212470"/>
    <lineage>
        <taxon>Bacteria</taxon>
        <taxon>Candidatus Eiseniibacteriota</taxon>
    </lineage>
</organism>
<dbReference type="EMBL" id="VBOT01000023">
    <property type="protein sequence ID" value="TMQ53090.1"/>
    <property type="molecule type" value="Genomic_DNA"/>
</dbReference>
<evidence type="ECO:0000313" key="2">
    <source>
        <dbReference type="EMBL" id="TMQ53090.1"/>
    </source>
</evidence>
<comment type="caution">
    <text evidence="2">The sequence shown here is derived from an EMBL/GenBank/DDBJ whole genome shotgun (WGS) entry which is preliminary data.</text>
</comment>
<reference evidence="2 3" key="1">
    <citation type="journal article" date="2019" name="Nat. Microbiol.">
        <title>Mediterranean grassland soil C-N compound turnover is dependent on rainfall and depth, and is mediated by genomically divergent microorganisms.</title>
        <authorList>
            <person name="Diamond S."/>
            <person name="Andeer P.F."/>
            <person name="Li Z."/>
            <person name="Crits-Christoph A."/>
            <person name="Burstein D."/>
            <person name="Anantharaman K."/>
            <person name="Lane K.R."/>
            <person name="Thomas B.C."/>
            <person name="Pan C."/>
            <person name="Northen T.R."/>
            <person name="Banfield J.F."/>
        </authorList>
    </citation>
    <scope>NUCLEOTIDE SEQUENCE [LARGE SCALE GENOMIC DNA]</scope>
    <source>
        <strain evidence="2">WS_3</strain>
    </source>
</reference>
<dbReference type="AlphaFoldDB" id="A0A538SP01"/>
<protein>
    <recommendedName>
        <fullName evidence="1">FIMAH domain-containing protein</fullName>
    </recommendedName>
</protein>
<gene>
    <name evidence="2" type="ORF">E6K73_01800</name>
</gene>
<sequence>MAFGVCTSALAAQRASPLHGAYLHVDDVADSGTYYIYRYRVVNAPDSRGGLAMFSVDVSAPRGTGFATLPATGGFDHGAGYPQVDLTRFKDHVQVGPISPPNWRAILGRGATLAWYGDHGGFEGDIDSIAPGDSLSGVALRSPYLLGIRRSWGVPTFKSCCTEPRPATASREAEHPQSSEFELESWTVGPSAHPGGLNLTIIRADLQQVCGALRWIADGAVCGPLQATLARAAAAAQRGDRSAATDALRGFVDALDAQHGPGKPVNDNAYWLLKVNGEYLLTHM</sequence>
<dbReference type="Proteomes" id="UP000320184">
    <property type="component" value="Unassembled WGS sequence"/>
</dbReference>
<proteinExistence type="predicted"/>
<dbReference type="Pfam" id="PF22888">
    <property type="entry name" value="FIMAH"/>
    <property type="match status" value="1"/>
</dbReference>
<name>A0A538SP01_UNCEI</name>
<evidence type="ECO:0000259" key="1">
    <source>
        <dbReference type="Pfam" id="PF22888"/>
    </source>
</evidence>
<accession>A0A538SP01</accession>
<feature type="domain" description="FIMAH" evidence="1">
    <location>
        <begin position="224"/>
        <end position="281"/>
    </location>
</feature>
<dbReference type="InterPro" id="IPR054470">
    <property type="entry name" value="FIMAH_dom"/>
</dbReference>